<evidence type="ECO:0000313" key="1">
    <source>
        <dbReference type="EMBL" id="CAE8608969.1"/>
    </source>
</evidence>
<reference evidence="1" key="1">
    <citation type="submission" date="2021-02" db="EMBL/GenBank/DDBJ databases">
        <authorList>
            <person name="Dougan E. K."/>
            <person name="Rhodes N."/>
            <person name="Thang M."/>
            <person name="Chan C."/>
        </authorList>
    </citation>
    <scope>NUCLEOTIDE SEQUENCE</scope>
</reference>
<comment type="caution">
    <text evidence="1">The sequence shown here is derived from an EMBL/GenBank/DDBJ whole genome shotgun (WGS) entry which is preliminary data.</text>
</comment>
<protein>
    <submittedName>
        <fullName evidence="1">Uncharacterized protein</fullName>
    </submittedName>
</protein>
<proteinExistence type="predicted"/>
<organism evidence="1 2">
    <name type="scientific">Polarella glacialis</name>
    <name type="common">Dinoflagellate</name>
    <dbReference type="NCBI Taxonomy" id="89957"/>
    <lineage>
        <taxon>Eukaryota</taxon>
        <taxon>Sar</taxon>
        <taxon>Alveolata</taxon>
        <taxon>Dinophyceae</taxon>
        <taxon>Suessiales</taxon>
        <taxon>Suessiaceae</taxon>
        <taxon>Polarella</taxon>
    </lineage>
</organism>
<name>A0A813FB30_POLGL</name>
<evidence type="ECO:0000313" key="2">
    <source>
        <dbReference type="Proteomes" id="UP000654075"/>
    </source>
</evidence>
<dbReference type="AlphaFoldDB" id="A0A813FB30"/>
<dbReference type="Proteomes" id="UP000654075">
    <property type="component" value="Unassembled WGS sequence"/>
</dbReference>
<accession>A0A813FB30</accession>
<dbReference type="EMBL" id="CAJNNV010024219">
    <property type="protein sequence ID" value="CAE8608969.1"/>
    <property type="molecule type" value="Genomic_DNA"/>
</dbReference>
<keyword evidence="2" id="KW-1185">Reference proteome</keyword>
<sequence length="360" mass="39704">MVDADHAATRRVLVTGFCDWAVTDPPSSEWRCFCNPSGRLLIGNEPSAMESTRALAELRNAGMYRGLLCQHLNKVTSVTDESGNRVPVVWDYVVAPVVWRQPLQELEAYDRSQSPFSRVRDLESYHTVVHLGLGSYAPPWPFLLELGALDGASVSKDARGLYPDGSSECDQHEPIRQTIDDGRTFAIKSFRNSDGQLQSQITSRTAVVSPPLNELMPHPDSRVKHKICAIAGASTKSQLPHPVVAALPRVVSKFICNQANWHGLTLMNRAFESRSLPERGPAESYFIHIPWGNSPGKAAPDANRDFSSHIHDDFTDLSVAAADVILNIVDFHGRGFQDQPLSSLDQIVADMSNYNLYGGK</sequence>
<gene>
    <name evidence="1" type="ORF">PGLA1383_LOCUS26796</name>
</gene>